<keyword evidence="1" id="KW-0472">Membrane</keyword>
<dbReference type="Proteomes" id="UP001500767">
    <property type="component" value="Unassembled WGS sequence"/>
</dbReference>
<keyword evidence="3" id="KW-1185">Reference proteome</keyword>
<dbReference type="EMBL" id="BAAAYR010000001">
    <property type="protein sequence ID" value="GAA3561500.1"/>
    <property type="molecule type" value="Genomic_DNA"/>
</dbReference>
<reference evidence="3" key="1">
    <citation type="journal article" date="2019" name="Int. J. Syst. Evol. Microbiol.">
        <title>The Global Catalogue of Microorganisms (GCM) 10K type strain sequencing project: providing services to taxonomists for standard genome sequencing and annotation.</title>
        <authorList>
            <consortium name="The Broad Institute Genomics Platform"/>
            <consortium name="The Broad Institute Genome Sequencing Center for Infectious Disease"/>
            <person name="Wu L."/>
            <person name="Ma J."/>
        </authorList>
    </citation>
    <scope>NUCLEOTIDE SEQUENCE [LARGE SCALE GENOMIC DNA]</scope>
    <source>
        <strain evidence="3">JCM 16540</strain>
    </source>
</reference>
<gene>
    <name evidence="2" type="ORF">GCM10022197_16420</name>
</gene>
<sequence>MSATQDLFAAVQARTAGTPYVVEPKPEGFDVRLALEDPQWFGSFREWQLTQASVHHVRADEAARTYSVDDELRTLTWRAGTDGRERPVLSAGVSVARGNIRRKSVRRTYALGPGGLTKTSEATFDSSAGRDLVTAAAKELSWKPRLSLNERIGLVVGLTTIVLIVLMGIVVGIVALAGGFS</sequence>
<evidence type="ECO:0000313" key="3">
    <source>
        <dbReference type="Proteomes" id="UP001500767"/>
    </source>
</evidence>
<feature type="transmembrane region" description="Helical" evidence="1">
    <location>
        <begin position="152"/>
        <end position="180"/>
    </location>
</feature>
<accession>A0ABP6X4S1</accession>
<evidence type="ECO:0000256" key="1">
    <source>
        <dbReference type="SAM" id="Phobius"/>
    </source>
</evidence>
<keyword evidence="1" id="KW-1133">Transmembrane helix</keyword>
<proteinExistence type="predicted"/>
<comment type="caution">
    <text evidence="2">The sequence shown here is derived from an EMBL/GenBank/DDBJ whole genome shotgun (WGS) entry which is preliminary data.</text>
</comment>
<name>A0ABP6X4S1_9ACTN</name>
<organism evidence="2 3">
    <name type="scientific">Microlunatus spumicola</name>
    <dbReference type="NCBI Taxonomy" id="81499"/>
    <lineage>
        <taxon>Bacteria</taxon>
        <taxon>Bacillati</taxon>
        <taxon>Actinomycetota</taxon>
        <taxon>Actinomycetes</taxon>
        <taxon>Propionibacteriales</taxon>
        <taxon>Propionibacteriaceae</taxon>
        <taxon>Microlunatus</taxon>
    </lineage>
</organism>
<keyword evidence="1" id="KW-0812">Transmembrane</keyword>
<dbReference type="RefSeq" id="WP_204911428.1">
    <property type="nucleotide sequence ID" value="NZ_BAAAYR010000001.1"/>
</dbReference>
<protein>
    <submittedName>
        <fullName evidence="2">Uncharacterized protein</fullName>
    </submittedName>
</protein>
<evidence type="ECO:0000313" key="2">
    <source>
        <dbReference type="EMBL" id="GAA3561500.1"/>
    </source>
</evidence>